<comment type="caution">
    <text evidence="2">The sequence shown here is derived from an EMBL/GenBank/DDBJ whole genome shotgun (WGS) entry which is preliminary data.</text>
</comment>
<evidence type="ECO:0000313" key="3">
    <source>
        <dbReference type="Proteomes" id="UP000767238"/>
    </source>
</evidence>
<reference evidence="2" key="2">
    <citation type="submission" date="2021-08" db="EMBL/GenBank/DDBJ databases">
        <authorList>
            <person name="Gostincar C."/>
            <person name="Sun X."/>
            <person name="Song Z."/>
            <person name="Gunde-Cimerman N."/>
        </authorList>
    </citation>
    <scope>NUCLEOTIDE SEQUENCE</scope>
    <source>
        <strain evidence="2">EXF-8016</strain>
    </source>
</reference>
<dbReference type="EMBL" id="JAHFYH010000002">
    <property type="protein sequence ID" value="KAH0236019.1"/>
    <property type="molecule type" value="Genomic_DNA"/>
</dbReference>
<proteinExistence type="predicted"/>
<dbReference type="Proteomes" id="UP000767238">
    <property type="component" value="Unassembled WGS sequence"/>
</dbReference>
<protein>
    <submittedName>
        <fullName evidence="2">Uncharacterized protein</fullName>
    </submittedName>
</protein>
<reference evidence="2" key="1">
    <citation type="journal article" date="2021" name="J Fungi (Basel)">
        <title>Virulence traits and population genomics of the black yeast Aureobasidium melanogenum.</title>
        <authorList>
            <person name="Cernosa A."/>
            <person name="Sun X."/>
            <person name="Gostincar C."/>
            <person name="Fang C."/>
            <person name="Gunde-Cimerman N."/>
            <person name="Song Z."/>
        </authorList>
    </citation>
    <scope>NUCLEOTIDE SEQUENCE</scope>
    <source>
        <strain evidence="2">EXF-8016</strain>
    </source>
</reference>
<gene>
    <name evidence="2" type="ORF">KCV03_g550</name>
</gene>
<sequence>MSTQPEDRSVTDPTWPKDYPAQVLHDYNVNPNPRGATPSDLLSVRKNDRVKIISEIWTATISGQECELAQAVYPTSAKPGTIPVSIAGRRIVNIGKRAKVTEPFFLNIVAPPRKSLAWRNADSSTSRLSRTTYRLISQIYHQRETIIGYNVALNDLNTSQARQNVYDEFIEAFESITLRNGSNLRQRLDKEFTIRQLLDEIPPIQNGATNLPWTIYLLAHFDFHGNLVRLEIYIGKSTRPGLRLVAHLHAKTDPTTRRSCHYSAARHAQRTVMIPLMQFQGRTKWLFLAEQLCVCLFRSYCPQVFISHNTTRDLNIRNGNSHKLAHLANAALAARRLTEIAEDVFKKTGWPQQIYRGDPYGAPPSQPVAMTSGFNYSSPITENNAHEKVRYTRITLEGKGFVFHRPPLFVRQTRHFKALEFEFSLPEDIPLGTLYYVAFELTENGSPHSQSYIRLPKMFGTSDRDKAVSWAVRVDWQEGGQWYRYYLYSAPTMRKTQRHWNRPCAFAGYKKGIQIYHWLRQGIIQPPDDMLFLALRRPNPGIRLTLSDFDQPSWTVTIRQADDSRQLSTQEGPRYLSDQEIFDMTAQLATGHTTVGGKPAGFQGDCDGCRERHGVCAFTPGDEKRTACITCWDYGHLCTWTQSQHFNGSELQRAYQLPQAVMVKQILKGDPGHLSIDEEEEPVADLDQDMEEDV</sequence>
<dbReference type="AlphaFoldDB" id="A0A9P8GSM3"/>
<organism evidence="2 3">
    <name type="scientific">Aureobasidium melanogenum</name>
    <name type="common">Aureobasidium pullulans var. melanogenum</name>
    <dbReference type="NCBI Taxonomy" id="46634"/>
    <lineage>
        <taxon>Eukaryota</taxon>
        <taxon>Fungi</taxon>
        <taxon>Dikarya</taxon>
        <taxon>Ascomycota</taxon>
        <taxon>Pezizomycotina</taxon>
        <taxon>Dothideomycetes</taxon>
        <taxon>Dothideomycetidae</taxon>
        <taxon>Dothideales</taxon>
        <taxon>Saccotheciaceae</taxon>
        <taxon>Aureobasidium</taxon>
    </lineage>
</organism>
<evidence type="ECO:0000313" key="2">
    <source>
        <dbReference type="EMBL" id="KAH0236019.1"/>
    </source>
</evidence>
<accession>A0A9P8GSM3</accession>
<feature type="region of interest" description="Disordered" evidence="1">
    <location>
        <begin position="672"/>
        <end position="694"/>
    </location>
</feature>
<feature type="compositionally biased region" description="Acidic residues" evidence="1">
    <location>
        <begin position="677"/>
        <end position="694"/>
    </location>
</feature>
<evidence type="ECO:0000256" key="1">
    <source>
        <dbReference type="SAM" id="MobiDB-lite"/>
    </source>
</evidence>
<name>A0A9P8GSM3_AURME</name>
<feature type="non-terminal residue" evidence="2">
    <location>
        <position position="694"/>
    </location>
</feature>